<feature type="compositionally biased region" description="Basic and acidic residues" evidence="1">
    <location>
        <begin position="102"/>
        <end position="139"/>
    </location>
</feature>
<dbReference type="AlphaFoldDB" id="G4YKZ2"/>
<protein>
    <submittedName>
        <fullName evidence="2">Uncharacterized protein</fullName>
    </submittedName>
</protein>
<reference evidence="2 3" key="1">
    <citation type="journal article" date="2006" name="Science">
        <title>Phytophthora genome sequences uncover evolutionary origins and mechanisms of pathogenesis.</title>
        <authorList>
            <person name="Tyler B.M."/>
            <person name="Tripathy S."/>
            <person name="Zhang X."/>
            <person name="Dehal P."/>
            <person name="Jiang R.H."/>
            <person name="Aerts A."/>
            <person name="Arredondo F.D."/>
            <person name="Baxter L."/>
            <person name="Bensasson D."/>
            <person name="Beynon J.L."/>
            <person name="Chapman J."/>
            <person name="Damasceno C.M."/>
            <person name="Dorrance A.E."/>
            <person name="Dou D."/>
            <person name="Dickerman A.W."/>
            <person name="Dubchak I.L."/>
            <person name="Garbelotto M."/>
            <person name="Gijzen M."/>
            <person name="Gordon S.G."/>
            <person name="Govers F."/>
            <person name="Grunwald N.J."/>
            <person name="Huang W."/>
            <person name="Ivors K.L."/>
            <person name="Jones R.W."/>
            <person name="Kamoun S."/>
            <person name="Krampis K."/>
            <person name="Lamour K.H."/>
            <person name="Lee M.K."/>
            <person name="McDonald W.H."/>
            <person name="Medina M."/>
            <person name="Meijer H.J."/>
            <person name="Nordberg E.K."/>
            <person name="Maclean D.J."/>
            <person name="Ospina-Giraldo M.D."/>
            <person name="Morris P.F."/>
            <person name="Phuntumart V."/>
            <person name="Putnam N.H."/>
            <person name="Rash S."/>
            <person name="Rose J.K."/>
            <person name="Sakihama Y."/>
            <person name="Salamov A.A."/>
            <person name="Savidor A."/>
            <person name="Scheuring C.F."/>
            <person name="Smith B.M."/>
            <person name="Sobral B.W."/>
            <person name="Terry A."/>
            <person name="Torto-Alalibo T.A."/>
            <person name="Win J."/>
            <person name="Xu Z."/>
            <person name="Zhang H."/>
            <person name="Grigoriev I.V."/>
            <person name="Rokhsar D.S."/>
            <person name="Boore J.L."/>
        </authorList>
    </citation>
    <scope>NUCLEOTIDE SEQUENCE [LARGE SCALE GENOMIC DNA]</scope>
    <source>
        <strain evidence="2 3">P6497</strain>
    </source>
</reference>
<accession>G4YKZ2</accession>
<feature type="compositionally biased region" description="Polar residues" evidence="1">
    <location>
        <begin position="379"/>
        <end position="388"/>
    </location>
</feature>
<dbReference type="EMBL" id="JH159151">
    <property type="protein sequence ID" value="EGZ29483.1"/>
    <property type="molecule type" value="Genomic_DNA"/>
</dbReference>
<gene>
    <name evidence="2" type="ORF">PHYSODRAFT_344057</name>
</gene>
<feature type="compositionally biased region" description="Polar residues" evidence="1">
    <location>
        <begin position="145"/>
        <end position="165"/>
    </location>
</feature>
<feature type="region of interest" description="Disordered" evidence="1">
    <location>
        <begin position="29"/>
        <end position="296"/>
    </location>
</feature>
<dbReference type="KEGG" id="psoj:PHYSODRAFT_344057"/>
<dbReference type="SMR" id="G4YKZ2"/>
<keyword evidence="3" id="KW-1185">Reference proteome</keyword>
<proteinExistence type="predicted"/>
<evidence type="ECO:0000256" key="1">
    <source>
        <dbReference type="SAM" id="MobiDB-lite"/>
    </source>
</evidence>
<feature type="compositionally biased region" description="Polar residues" evidence="1">
    <location>
        <begin position="332"/>
        <end position="368"/>
    </location>
</feature>
<dbReference type="RefSeq" id="XP_009516758.1">
    <property type="nucleotide sequence ID" value="XM_009518463.1"/>
</dbReference>
<feature type="compositionally biased region" description="Basic and acidic residues" evidence="1">
    <location>
        <begin position="226"/>
        <end position="269"/>
    </location>
</feature>
<evidence type="ECO:0000313" key="2">
    <source>
        <dbReference type="EMBL" id="EGZ29483.1"/>
    </source>
</evidence>
<name>G4YKZ2_PHYSP</name>
<feature type="non-terminal residue" evidence="2">
    <location>
        <position position="427"/>
    </location>
</feature>
<feature type="compositionally biased region" description="Basic and acidic residues" evidence="1">
    <location>
        <begin position="171"/>
        <end position="182"/>
    </location>
</feature>
<organism evidence="2 3">
    <name type="scientific">Phytophthora sojae (strain P6497)</name>
    <name type="common">Soybean stem and root rot agent</name>
    <name type="synonym">Phytophthora megasperma f. sp. glycines</name>
    <dbReference type="NCBI Taxonomy" id="1094619"/>
    <lineage>
        <taxon>Eukaryota</taxon>
        <taxon>Sar</taxon>
        <taxon>Stramenopiles</taxon>
        <taxon>Oomycota</taxon>
        <taxon>Peronosporomycetes</taxon>
        <taxon>Peronosporales</taxon>
        <taxon>Peronosporaceae</taxon>
        <taxon>Phytophthora</taxon>
    </lineage>
</organism>
<dbReference type="Proteomes" id="UP000002640">
    <property type="component" value="Unassembled WGS sequence"/>
</dbReference>
<evidence type="ECO:0000313" key="3">
    <source>
        <dbReference type="Proteomes" id="UP000002640"/>
    </source>
</evidence>
<feature type="compositionally biased region" description="Polar residues" evidence="1">
    <location>
        <begin position="59"/>
        <end position="70"/>
    </location>
</feature>
<feature type="region of interest" description="Disordered" evidence="1">
    <location>
        <begin position="324"/>
        <end position="407"/>
    </location>
</feature>
<dbReference type="InParanoid" id="G4YKZ2"/>
<dbReference type="GeneID" id="20648600"/>
<feature type="compositionally biased region" description="Low complexity" evidence="1">
    <location>
        <begin position="80"/>
        <end position="90"/>
    </location>
</feature>
<sequence>MESAAETELLERARRLCLAARELQLPALLPGFGVRQREQEGQEEVGDSTEEARDHAGRSVNNNNTGSQRQSTEKLPLITASSSPAAVAAAIPRHRKQASQSDDSREKRGLEEARRRKGEERKRHEREIERVKQAQERARARVARTNQLEQQQSLHAAEQLQSNALSAADECAEKIRRAQESRRRAKERIRMKRQEKTPDTTPPSSASGLEAEPVNLESFHRKTIRRLHESNQRVHRIDRDERQSTPERSEDIDPEQKLMERKLRQETAARLRRMRQQAENQKLQDQEEFEQGLQKYKNKLREMDRVAKGLSKQPSLPQINEVTSFKAEHTSDGTCASSTYGQDPSPAHDTSTRSTNQDAESSSDSDGPNNVRRPDLSISDATSPQTAETGLRRSRLPTWKQPPVPIQPTQCYSYKAILPTYSRTSVT</sequence>
<dbReference type="OMA" id="QQTEADC"/>